<dbReference type="InterPro" id="IPR036513">
    <property type="entry name" value="STAS_dom_sf"/>
</dbReference>
<reference evidence="2 3" key="1">
    <citation type="submission" date="2016-07" db="EMBL/GenBank/DDBJ databases">
        <title>Complete genome sequence of the Lentzea guizhouensis DHS C013.</title>
        <authorList>
            <person name="Cao C."/>
        </authorList>
    </citation>
    <scope>NUCLEOTIDE SEQUENCE [LARGE SCALE GENOMIC DNA]</scope>
    <source>
        <strain evidence="2 3">DHS C013</strain>
    </source>
</reference>
<dbReference type="Proteomes" id="UP000093053">
    <property type="component" value="Chromosome"/>
</dbReference>
<feature type="domain" description="STAS" evidence="1">
    <location>
        <begin position="198"/>
        <end position="282"/>
    </location>
</feature>
<evidence type="ECO:0000313" key="3">
    <source>
        <dbReference type="Proteomes" id="UP000093053"/>
    </source>
</evidence>
<dbReference type="RefSeq" id="WP_065918769.1">
    <property type="nucleotide sequence ID" value="NZ_CP016793.1"/>
</dbReference>
<dbReference type="SUPFAM" id="SSF52091">
    <property type="entry name" value="SpoIIaa-like"/>
    <property type="match status" value="1"/>
</dbReference>
<dbReference type="KEGG" id="led:BBK82_34865"/>
<keyword evidence="3" id="KW-1185">Reference proteome</keyword>
<dbReference type="InterPro" id="IPR025847">
    <property type="entry name" value="MEDS_domain"/>
</dbReference>
<dbReference type="EMBL" id="CP016793">
    <property type="protein sequence ID" value="ANZ40430.1"/>
    <property type="molecule type" value="Genomic_DNA"/>
</dbReference>
<dbReference type="AlphaFoldDB" id="A0A1B2HRQ5"/>
<dbReference type="STRING" id="1586287.BBK82_34865"/>
<evidence type="ECO:0000313" key="2">
    <source>
        <dbReference type="EMBL" id="ANZ40430.1"/>
    </source>
</evidence>
<protein>
    <recommendedName>
        <fullName evidence="1">STAS domain-containing protein</fullName>
    </recommendedName>
</protein>
<name>A0A1B2HRQ5_9PSEU</name>
<dbReference type="PROSITE" id="PS50801">
    <property type="entry name" value="STAS"/>
    <property type="match status" value="1"/>
</dbReference>
<dbReference type="OrthoDB" id="5179750at2"/>
<proteinExistence type="predicted"/>
<dbReference type="Pfam" id="PF14417">
    <property type="entry name" value="MEDS"/>
    <property type="match status" value="1"/>
</dbReference>
<sequence>MRRSGVVENVRGFGLHDHVCWRFDDRTQLRDRAAEFLADGLRLGQTVRYIGSGAVDRLREELAGTDVLRAALRDGTAQVTSLDDAYPVGTVIDPAAQVRAYAAATEQAVADGFTGLRVAADCTALVGSPRERAAFATYEHLVDRYIATHPFSAMCAYDGTLLPDDAIEQVARMHPNTNAEHVRFRLHGTDRAGCAAGLSGELDSASRDEFAWALDLADPRPVADELVVDAAGLTFIDHNSLLRLTDRARRHGATLVLRTGWPGAARLVRALGLPDVRVEKTP</sequence>
<accession>A0A1B2HRQ5</accession>
<dbReference type="InterPro" id="IPR002645">
    <property type="entry name" value="STAS_dom"/>
</dbReference>
<gene>
    <name evidence="2" type="ORF">BBK82_34865</name>
</gene>
<evidence type="ECO:0000259" key="1">
    <source>
        <dbReference type="PROSITE" id="PS50801"/>
    </source>
</evidence>
<organism evidence="2 3">
    <name type="scientific">Lentzea guizhouensis</name>
    <dbReference type="NCBI Taxonomy" id="1586287"/>
    <lineage>
        <taxon>Bacteria</taxon>
        <taxon>Bacillati</taxon>
        <taxon>Actinomycetota</taxon>
        <taxon>Actinomycetes</taxon>
        <taxon>Pseudonocardiales</taxon>
        <taxon>Pseudonocardiaceae</taxon>
        <taxon>Lentzea</taxon>
    </lineage>
</organism>
<dbReference type="Gene3D" id="3.30.750.24">
    <property type="entry name" value="STAS domain"/>
    <property type="match status" value="1"/>
</dbReference>